<dbReference type="InterPro" id="IPR024163">
    <property type="entry name" value="Aerotolerance_reg_N"/>
</dbReference>
<dbReference type="PANTHER" id="PTHR37464">
    <property type="entry name" value="BLL2463 PROTEIN"/>
    <property type="match status" value="1"/>
</dbReference>
<dbReference type="PANTHER" id="PTHR37464:SF1">
    <property type="entry name" value="BLL2463 PROTEIN"/>
    <property type="match status" value="1"/>
</dbReference>
<dbReference type="EMBL" id="UOEP01000180">
    <property type="protein sequence ID" value="VAW22894.1"/>
    <property type="molecule type" value="Genomic_DNA"/>
</dbReference>
<keyword evidence="1" id="KW-1133">Transmembrane helix</keyword>
<evidence type="ECO:0000259" key="2">
    <source>
        <dbReference type="Pfam" id="PF07584"/>
    </source>
</evidence>
<dbReference type="AlphaFoldDB" id="A0A3B0US30"/>
<evidence type="ECO:0000313" key="3">
    <source>
        <dbReference type="EMBL" id="VAW22894.1"/>
    </source>
</evidence>
<accession>A0A3B0US30</accession>
<organism evidence="3">
    <name type="scientific">hydrothermal vent metagenome</name>
    <dbReference type="NCBI Taxonomy" id="652676"/>
    <lineage>
        <taxon>unclassified sequences</taxon>
        <taxon>metagenomes</taxon>
        <taxon>ecological metagenomes</taxon>
    </lineage>
</organism>
<keyword evidence="1" id="KW-0812">Transmembrane</keyword>
<feature type="transmembrane region" description="Helical" evidence="1">
    <location>
        <begin position="6"/>
        <end position="26"/>
    </location>
</feature>
<reference evidence="3" key="1">
    <citation type="submission" date="2018-06" db="EMBL/GenBank/DDBJ databases">
        <authorList>
            <person name="Zhirakovskaya E."/>
        </authorList>
    </citation>
    <scope>NUCLEOTIDE SEQUENCE</scope>
</reference>
<protein>
    <recommendedName>
        <fullName evidence="2">Aerotolerance regulator N-terminal domain-containing protein</fullName>
    </recommendedName>
</protein>
<feature type="transmembrane region" description="Helical" evidence="1">
    <location>
        <begin position="56"/>
        <end position="78"/>
    </location>
</feature>
<dbReference type="NCBIfam" id="TIGR02226">
    <property type="entry name" value="two_anch"/>
    <property type="match status" value="1"/>
</dbReference>
<feature type="domain" description="Aerotolerance regulator N-terminal" evidence="2">
    <location>
        <begin position="1"/>
        <end position="76"/>
    </location>
</feature>
<dbReference type="Pfam" id="PF07584">
    <property type="entry name" value="BatA"/>
    <property type="match status" value="1"/>
</dbReference>
<name>A0A3B0US30_9ZZZZ</name>
<feature type="transmembrane region" description="Helical" evidence="1">
    <location>
        <begin position="664"/>
        <end position="686"/>
    </location>
</feature>
<dbReference type="InterPro" id="IPR011933">
    <property type="entry name" value="Double_TM_dom"/>
</dbReference>
<keyword evidence="1" id="KW-0472">Membrane</keyword>
<proteinExistence type="predicted"/>
<evidence type="ECO:0000256" key="1">
    <source>
        <dbReference type="SAM" id="Phobius"/>
    </source>
</evidence>
<gene>
    <name evidence="3" type="ORF">MNBD_BACTEROID01-2135</name>
</gene>
<sequence length="688" mass="78410">MQFLFPYFLFALVAIAIPVIIHFFNFRRFKTVYFSNVDFLKNIKKESQKRSRLKQLLILIARIMAIASLVLAFSQPYIPLNNRGHNNPNQVVAVYIDNSFSMNSKSGQGQLLEIARTKAVEIAKEYKPGTDFILITNDFLPKHQHLFNREQFIQQVSEIKATPNVIPLSRVYNRLKESVNTMDGDAEKSSYFLTDFQRNITDIANFNADTSIWSYFIPLTPKVANNLYIDSCWFETPSRKLNEEETLFVKIINLSDEDYQGLPLKFYLNDSLKALANFSISAQGEVEASLKYTNFKSGFQFGRVELTDYPVTHDNTFYISYHLLPEVKALAIYDGREGNEGLGYLKALFKDDAYIHLDAMNSKNVRISQLHDYNTIFLLNIKDPGSGIINELGKAAANGASILFFPNLEGNIESYNRLLAKFNTNKITGIDTTGQAIGGIAYENHIYSDAFRKKESDTSLPEINGHFRFTSAIRIAETKLLWFKNSDKALGSIAYKDGFLYTFSFPLNQQNAGFATDILFVPTIYGLVLNSIPRQKISYTIGTDHFVLLSQFNLTNKNYPVVIQDLKSDAEFKIETQVSDANKIRLDLSNIITHAGQYAVKSDNKVIAPLSFNYNRDESDLRYFTFNEIQNELASAGLTSTTLIKNTGARFSEIFSELQNGRQLWKWFVLFALIFIAAEALIIRFWKN</sequence>